<proteinExistence type="inferred from homology"/>
<name>M2Y2T8_GALSU</name>
<dbReference type="AlphaFoldDB" id="M2Y2T8"/>
<sequence>MQVHSSSMYSFLVNGVFQHVLVPYSYRYSSCRNKTNTQREYVNVTCALGRHLIRFPNWRDNKLNILSGEYFGSSKNILLRGDSNAFGGNNGGGNNSGHNQRNQGPEGGNNPFVSLYLSYISALEERPILTKAITTSLINAFSDLVAQWLEQRGQSLFHWNIRRTFALGFWGFIFMGPFFHNWYLILERLFPSGRWAFLKKIILDQTFAAAFFNITFFLGTGFLEGHNWHLIVDKLRHKFWPTMYANWRVWPLVQCITFTVIPLTFRVLWVNVVTVMWVIYFSSLAHSH</sequence>
<feature type="transmembrane region" description="Helical" evidence="6">
    <location>
        <begin position="205"/>
        <end position="223"/>
    </location>
</feature>
<evidence type="ECO:0000256" key="5">
    <source>
        <dbReference type="ARBA" id="ARBA00023136"/>
    </source>
</evidence>
<dbReference type="Proteomes" id="UP000030680">
    <property type="component" value="Unassembled WGS sequence"/>
</dbReference>
<keyword evidence="5 6" id="KW-0472">Membrane</keyword>
<evidence type="ECO:0000313" key="8">
    <source>
        <dbReference type="Proteomes" id="UP000030680"/>
    </source>
</evidence>
<dbReference type="KEGG" id="gsl:Gasu_24100"/>
<keyword evidence="8" id="KW-1185">Reference proteome</keyword>
<dbReference type="STRING" id="130081.M2Y2T8"/>
<dbReference type="RefSeq" id="XP_005706778.1">
    <property type="nucleotide sequence ID" value="XM_005706721.1"/>
</dbReference>
<comment type="subcellular location">
    <subcellularLocation>
        <location evidence="1">Membrane</location>
        <topology evidence="1">Multi-pass membrane protein</topology>
    </subcellularLocation>
</comment>
<comment type="similarity">
    <text evidence="2 6">Belongs to the peroxisomal membrane protein PXMP2/4 family.</text>
</comment>
<evidence type="ECO:0000256" key="4">
    <source>
        <dbReference type="ARBA" id="ARBA00022989"/>
    </source>
</evidence>
<keyword evidence="3 6" id="KW-0812">Transmembrane</keyword>
<feature type="transmembrane region" description="Helical" evidence="6">
    <location>
        <begin position="165"/>
        <end position="185"/>
    </location>
</feature>
<evidence type="ECO:0000256" key="6">
    <source>
        <dbReference type="RuleBase" id="RU363053"/>
    </source>
</evidence>
<dbReference type="Gramene" id="EME30258">
    <property type="protein sequence ID" value="EME30258"/>
    <property type="gene ID" value="Gasu_24100"/>
</dbReference>
<dbReference type="eggNOG" id="KOG1944">
    <property type="taxonomic scope" value="Eukaryota"/>
</dbReference>
<keyword evidence="4 6" id="KW-1133">Transmembrane helix</keyword>
<dbReference type="EMBL" id="KB454501">
    <property type="protein sequence ID" value="EME30258.1"/>
    <property type="molecule type" value="Genomic_DNA"/>
</dbReference>
<dbReference type="InterPro" id="IPR007248">
    <property type="entry name" value="Mpv17_PMP22"/>
</dbReference>
<dbReference type="GeneID" id="17089000"/>
<accession>M2Y2T8</accession>
<protein>
    <submittedName>
        <fullName evidence="7">Peroxisomal membrane protein-related protein</fullName>
    </submittedName>
</protein>
<dbReference type="OrthoDB" id="5858at2759"/>
<dbReference type="Pfam" id="PF04117">
    <property type="entry name" value="Mpv17_PMP22"/>
    <property type="match status" value="1"/>
</dbReference>
<feature type="transmembrane region" description="Helical" evidence="6">
    <location>
        <begin position="244"/>
        <end position="261"/>
    </location>
</feature>
<evidence type="ECO:0000313" key="7">
    <source>
        <dbReference type="EMBL" id="EME30258.1"/>
    </source>
</evidence>
<evidence type="ECO:0000256" key="3">
    <source>
        <dbReference type="ARBA" id="ARBA00022692"/>
    </source>
</evidence>
<dbReference type="GO" id="GO:0005737">
    <property type="term" value="C:cytoplasm"/>
    <property type="evidence" value="ECO:0007669"/>
    <property type="project" value="TreeGrafter"/>
</dbReference>
<gene>
    <name evidence="7" type="ORF">Gasu_24100</name>
</gene>
<organism evidence="7 8">
    <name type="scientific">Galdieria sulphuraria</name>
    <name type="common">Red alga</name>
    <dbReference type="NCBI Taxonomy" id="130081"/>
    <lineage>
        <taxon>Eukaryota</taxon>
        <taxon>Rhodophyta</taxon>
        <taxon>Bangiophyceae</taxon>
        <taxon>Galdieriales</taxon>
        <taxon>Galdieriaceae</taxon>
        <taxon>Galdieria</taxon>
    </lineage>
</organism>
<dbReference type="GO" id="GO:0016020">
    <property type="term" value="C:membrane"/>
    <property type="evidence" value="ECO:0007669"/>
    <property type="project" value="UniProtKB-SubCell"/>
</dbReference>
<evidence type="ECO:0000256" key="2">
    <source>
        <dbReference type="ARBA" id="ARBA00006824"/>
    </source>
</evidence>
<reference evidence="8" key="1">
    <citation type="journal article" date="2013" name="Science">
        <title>Gene transfer from bacteria and archaea facilitated evolution of an extremophilic eukaryote.</title>
        <authorList>
            <person name="Schonknecht G."/>
            <person name="Chen W.H."/>
            <person name="Ternes C.M."/>
            <person name="Barbier G.G."/>
            <person name="Shrestha R.P."/>
            <person name="Stanke M."/>
            <person name="Brautigam A."/>
            <person name="Baker B.J."/>
            <person name="Banfield J.F."/>
            <person name="Garavito R.M."/>
            <person name="Carr K."/>
            <person name="Wilkerson C."/>
            <person name="Rensing S.A."/>
            <person name="Gagneul D."/>
            <person name="Dickenson N.E."/>
            <person name="Oesterhelt C."/>
            <person name="Lercher M.J."/>
            <person name="Weber A.P."/>
        </authorList>
    </citation>
    <scope>NUCLEOTIDE SEQUENCE [LARGE SCALE GENOMIC DNA]</scope>
    <source>
        <strain evidence="8">074W</strain>
    </source>
</reference>
<feature type="transmembrane region" description="Helical" evidence="6">
    <location>
        <begin position="267"/>
        <end position="285"/>
    </location>
</feature>
<dbReference type="OMA" id="SHATCTR"/>
<dbReference type="PANTHER" id="PTHR11266">
    <property type="entry name" value="PEROXISOMAL MEMBRANE PROTEIN 2, PXMP2 MPV17"/>
    <property type="match status" value="1"/>
</dbReference>
<evidence type="ECO:0000256" key="1">
    <source>
        <dbReference type="ARBA" id="ARBA00004141"/>
    </source>
</evidence>